<feature type="domain" description="Death" evidence="1">
    <location>
        <begin position="13"/>
        <end position="81"/>
    </location>
</feature>
<organism evidence="2 3">
    <name type="scientific">Porites evermanni</name>
    <dbReference type="NCBI Taxonomy" id="104178"/>
    <lineage>
        <taxon>Eukaryota</taxon>
        <taxon>Metazoa</taxon>
        <taxon>Cnidaria</taxon>
        <taxon>Anthozoa</taxon>
        <taxon>Hexacorallia</taxon>
        <taxon>Scleractinia</taxon>
        <taxon>Fungiina</taxon>
        <taxon>Poritidae</taxon>
        <taxon>Porites</taxon>
    </lineage>
</organism>
<proteinExistence type="predicted"/>
<dbReference type="Proteomes" id="UP001159427">
    <property type="component" value="Unassembled WGS sequence"/>
</dbReference>
<dbReference type="Pfam" id="PF00531">
    <property type="entry name" value="Death"/>
    <property type="match status" value="1"/>
</dbReference>
<comment type="caution">
    <text evidence="2">The sequence shown here is derived from an EMBL/GenBank/DDBJ whole genome shotgun (WGS) entry which is preliminary data.</text>
</comment>
<name>A0ABN8LTZ7_9CNID</name>
<reference evidence="2 3" key="1">
    <citation type="submission" date="2022-05" db="EMBL/GenBank/DDBJ databases">
        <authorList>
            <consortium name="Genoscope - CEA"/>
            <person name="William W."/>
        </authorList>
    </citation>
    <scope>NUCLEOTIDE SEQUENCE [LARGE SCALE GENOMIC DNA]</scope>
</reference>
<dbReference type="InterPro" id="IPR000488">
    <property type="entry name" value="Death_dom"/>
</dbReference>
<dbReference type="Gene3D" id="1.10.533.10">
    <property type="entry name" value="Death Domain, Fas"/>
    <property type="match status" value="1"/>
</dbReference>
<dbReference type="SUPFAM" id="SSF47986">
    <property type="entry name" value="DEATH domain"/>
    <property type="match status" value="1"/>
</dbReference>
<dbReference type="PROSITE" id="PS50017">
    <property type="entry name" value="DEATH_DOMAIN"/>
    <property type="match status" value="1"/>
</dbReference>
<dbReference type="SMART" id="SM00005">
    <property type="entry name" value="DEATH"/>
    <property type="match status" value="1"/>
</dbReference>
<dbReference type="CDD" id="cd01670">
    <property type="entry name" value="Death"/>
    <property type="match status" value="1"/>
</dbReference>
<evidence type="ECO:0000313" key="3">
    <source>
        <dbReference type="Proteomes" id="UP001159427"/>
    </source>
</evidence>
<protein>
    <recommendedName>
        <fullName evidence="1">Death domain-containing protein</fullName>
    </recommendedName>
</protein>
<dbReference type="EMBL" id="CALNXI010000135">
    <property type="protein sequence ID" value="CAH3020065.1"/>
    <property type="molecule type" value="Genomic_DNA"/>
</dbReference>
<dbReference type="InterPro" id="IPR011029">
    <property type="entry name" value="DEATH-like_dom_sf"/>
</dbReference>
<evidence type="ECO:0000313" key="2">
    <source>
        <dbReference type="EMBL" id="CAH3020065.1"/>
    </source>
</evidence>
<accession>A0ABN8LTZ7</accession>
<sequence length="102" mass="11410">MDRTVSFKSGVPSSSDLLLIASGLGSSWKMLGRILCLPEPVLEQMEEDERHLHEKSYAVLKKWIQTAGPAASYKCLAQALQHPIVRRSELATKYCHERIDTG</sequence>
<evidence type="ECO:0000259" key="1">
    <source>
        <dbReference type="PROSITE" id="PS50017"/>
    </source>
</evidence>
<gene>
    <name evidence="2" type="ORF">PEVE_00005492</name>
</gene>
<keyword evidence="3" id="KW-1185">Reference proteome</keyword>